<dbReference type="Pfam" id="PF13644">
    <property type="entry name" value="DKNYY"/>
    <property type="match status" value="3"/>
</dbReference>
<evidence type="ECO:0000256" key="1">
    <source>
        <dbReference type="SAM" id="Phobius"/>
    </source>
</evidence>
<keyword evidence="1" id="KW-1133">Transmembrane helix</keyword>
<proteinExistence type="predicted"/>
<dbReference type="Proteomes" id="UP001610706">
    <property type="component" value="Unassembled WGS sequence"/>
</dbReference>
<evidence type="ECO:0000313" key="3">
    <source>
        <dbReference type="Proteomes" id="UP001610706"/>
    </source>
</evidence>
<reference evidence="2 3" key="1">
    <citation type="submission" date="2024-08" db="EMBL/GenBank/DDBJ databases">
        <title>Oceanimonas smirnovii Genome sequencing and assembly.</title>
        <authorList>
            <person name="Tang B."/>
        </authorList>
    </citation>
    <scope>NUCLEOTIDE SEQUENCE [LARGE SCALE GENOMIC DNA]</scope>
    <source>
        <strain evidence="2 3">OS2020-119</strain>
    </source>
</reference>
<evidence type="ECO:0000313" key="2">
    <source>
        <dbReference type="EMBL" id="MFH7565198.1"/>
    </source>
</evidence>
<keyword evidence="1" id="KW-0812">Transmembrane</keyword>
<gene>
    <name evidence="2" type="ORF">AB9R89_07660</name>
</gene>
<sequence>MKVFIWIGITLLLLVVAYFLVVFVFSSYVSSPGSYNAVAYNSKLSNQYYQQDGKVIYVLDGNFFQVGGKEVAGADPDSFTVINQHYAKDRHHVYYNGQPVAGASPDPAKAIDADYLVSNNKVFGYGKQIEGADADSFSYLYGAYSMDKDYLYHYIDTKIPRTAVPAAISGGHDRYIRHGEQVLYLGNVISDDADHFEMIDDEYAKDAAHVYANGELVAGMVPDGFTVLSPYYRKDKHQAYYFNSPISGSDPASFTVMNDAISKDKYHVYYNGNLVENRTPSEVTRAEADELKKLWKWRALHLNATTVILVPHDDVSDITNDYYVYNNEVYSRSEKLTGVKPQEVVVLDESDKGFVRIGDQVFYYNTVIAGADAETFTVLTNRFSKDASHVYWGEHRVTNARPSTFEYKNNLYAGENDAGEYVLKMAEY</sequence>
<accession>A0ABW7P136</accession>
<protein>
    <submittedName>
        <fullName evidence="2">DKNYY domain-containing protein</fullName>
    </submittedName>
</protein>
<comment type="caution">
    <text evidence="2">The sequence shown here is derived from an EMBL/GenBank/DDBJ whole genome shotgun (WGS) entry which is preliminary data.</text>
</comment>
<name>A0ABW7P136_9GAMM</name>
<dbReference type="InterPro" id="IPR027375">
    <property type="entry name" value="DKNYY"/>
</dbReference>
<feature type="transmembrane region" description="Helical" evidence="1">
    <location>
        <begin position="6"/>
        <end position="25"/>
    </location>
</feature>
<dbReference type="EMBL" id="JBGFTR010000010">
    <property type="protein sequence ID" value="MFH7565198.1"/>
    <property type="molecule type" value="Genomic_DNA"/>
</dbReference>
<organism evidence="2 3">
    <name type="scientific">Oceanimonas smirnovii</name>
    <dbReference type="NCBI Taxonomy" id="264574"/>
    <lineage>
        <taxon>Bacteria</taxon>
        <taxon>Pseudomonadati</taxon>
        <taxon>Pseudomonadota</taxon>
        <taxon>Gammaproteobacteria</taxon>
        <taxon>Aeromonadales</taxon>
        <taxon>Aeromonadaceae</taxon>
        <taxon>Oceanimonas</taxon>
    </lineage>
</organism>
<keyword evidence="1" id="KW-0472">Membrane</keyword>
<keyword evidence="3" id="KW-1185">Reference proteome</keyword>
<dbReference type="RefSeq" id="WP_395545315.1">
    <property type="nucleotide sequence ID" value="NZ_CP166302.1"/>
</dbReference>